<dbReference type="Gene3D" id="1.20.58.2190">
    <property type="match status" value="1"/>
</dbReference>
<keyword evidence="3" id="KW-0645">Protease</keyword>
<evidence type="ECO:0000259" key="6">
    <source>
        <dbReference type="PROSITE" id="PS50203"/>
    </source>
</evidence>
<sequence>MAMDDVFGEEWLQAPDVPTSPREWAIWPMGAEGPRGKTTREVIIASTNDEEVETFDSQVDSVSPARGSTRSCQSISSKDDKEEVADELRLAREEIARLQELRRTDVEAVRRRARAFFDDVVTKVRKGIQTHAALERRYKKVEKETKGLRGEVTKLENIAQHLRQELGEARAALDAEQKKHRETDAALARARTECVELRRLASAARDAERLATSRVAEHVAQYDAAVLKYRGEITALEERRERDKAEADAREMSLRDQARVAHLEVANERKVRSDVERAANEFRGRVYVLEDQLAKLRAREDERVLTEIGRTREQLREAQISIVASLSPSKPEEKAPPEPETPPKHEKNPKPKLEEIRSLLADGLELVKHGRSGYPKRRIFYLRDDELWWSSSGKDDDAKSFPLKGVSLQRGKVTSTLSRRAASKAPTAHCFSLIRQQQQQQSPRFQSSSGGRTEFFEVMEELREALRKASDEVVRYVEKLVSKILLHPADPKFRRLKTTSAIYRERFGSREAEALLSALGFEREHDRFAMSDVRVSGLEEAQQMIEARLAAPQMDDDDEDLARAVAMSKEGDASKDDELARAIVAMSTEPDGDLERALAMSKESDESKDDELAWAIAMSTEPDGDLERALAMSKESDESKDDELARAIAMSTEPDGDLGRAIATSKEEEEDPKVRFERRVAQLFESLRAAGKSPNEAAAEALSTVQREFAQAKPVSTTTTTTTTNPPRKKRTSELQRFERMDTPEAVGDDNIEMINVLYKEEGITFVDPSFPPAPASVFGDEDPNKWTCVACQARNPIPERANSKEGILRLIEERRRNQLSEIACGTCGRRQPLLEVGLRPSRWLRPVDIRDDLTMQTSTVPWTLFRDEPRPDDLRQGGLGNCWFVCALSVLAEVSPERLRKRFELSPLYNPAGAYRIRLNQEGVWRTVTVDDSLPVNALDTAAYLKPSRRSLWGPLLEKAAAKLHGSYVALAGGTFAEAFNMLTGMPVKRIQLDRYSRDGGAAGRLVTRDDPQSQKRDKLAARFDERYSEASDATLELFAQLYSFRESRFAVGASTFVHADDGEFEAEMRSLGLQTRHAYGVLDARQYEDELLVKLRNPNGVALWRGAYSQPSPHARSELGLDKEDQGVFWMRVSDFAKYFVELTVCRLVPESYLDARAAGWLASRFGAGDAVCIDVYSRTSVEVAVHQEAHARRGEEAEHTAVDLGLAVVKLDQNRSLVASSKRMTHRAGATCDATFEQDDLPTTYLVVPLCFGHVASTEPRKFNFAVHSSQPAIVVRAAPLDARVLARAVIHLALKFGDKQVLLRNQLLQQDALVFYNLDDEAGYCVVAENRAPTTVVVAEVDGTEHTKGFVSTRGALATRDIIPPRTRMILCILSREPGVKDFSLALAYGASVQPPAPPDATIPHIPSLDHLDQLRALHEPIPLPPDQGSPRPPAHAAGGGGVDAFALASALNQAMNHQDYPPN</sequence>
<feature type="region of interest" description="Disordered" evidence="5">
    <location>
        <begin position="18"/>
        <end position="38"/>
    </location>
</feature>
<feature type="compositionally biased region" description="Polar residues" evidence="5">
    <location>
        <begin position="55"/>
        <end position="76"/>
    </location>
</feature>
<feature type="coiled-coil region" evidence="4">
    <location>
        <begin position="81"/>
        <end position="255"/>
    </location>
</feature>
<feature type="region of interest" description="Disordered" evidence="5">
    <location>
        <begin position="322"/>
        <end position="351"/>
    </location>
</feature>
<feature type="active site" evidence="2 3">
    <location>
        <position position="1079"/>
    </location>
</feature>
<dbReference type="Pfam" id="PF00648">
    <property type="entry name" value="Peptidase_C2"/>
    <property type="match status" value="1"/>
</dbReference>
<dbReference type="SUPFAM" id="SSF50729">
    <property type="entry name" value="PH domain-like"/>
    <property type="match status" value="1"/>
</dbReference>
<dbReference type="CDD" id="cd00044">
    <property type="entry name" value="CysPc"/>
    <property type="match status" value="1"/>
</dbReference>
<evidence type="ECO:0000256" key="4">
    <source>
        <dbReference type="SAM" id="Coils"/>
    </source>
</evidence>
<dbReference type="GO" id="GO:0004198">
    <property type="term" value="F:calcium-dependent cysteine-type endopeptidase activity"/>
    <property type="evidence" value="ECO:0007669"/>
    <property type="project" value="InterPro"/>
</dbReference>
<dbReference type="InterPro" id="IPR001300">
    <property type="entry name" value="Peptidase_C2_calpain_cat"/>
</dbReference>
<dbReference type="Pfam" id="PF02809">
    <property type="entry name" value="UIM"/>
    <property type="match status" value="5"/>
</dbReference>
<dbReference type="SUPFAM" id="SSF54001">
    <property type="entry name" value="Cysteine proteinases"/>
    <property type="match status" value="1"/>
</dbReference>
<feature type="active site" evidence="2 3">
    <location>
        <position position="1099"/>
    </location>
</feature>
<feature type="active site" evidence="2 3">
    <location>
        <position position="883"/>
    </location>
</feature>
<keyword evidence="3" id="KW-0788">Thiol protease</keyword>
<keyword evidence="8" id="KW-1185">Reference proteome</keyword>
<proteinExistence type="inferred from homology"/>
<dbReference type="Proteomes" id="UP001230188">
    <property type="component" value="Unassembled WGS sequence"/>
</dbReference>
<organism evidence="7 8">
    <name type="scientific">Chrysophaeum taylorii</name>
    <dbReference type="NCBI Taxonomy" id="2483200"/>
    <lineage>
        <taxon>Eukaryota</taxon>
        <taxon>Sar</taxon>
        <taxon>Stramenopiles</taxon>
        <taxon>Ochrophyta</taxon>
        <taxon>Pelagophyceae</taxon>
        <taxon>Pelagomonadales</taxon>
        <taxon>Pelagomonadaceae</taxon>
        <taxon>Chrysophaeum</taxon>
    </lineage>
</organism>
<evidence type="ECO:0000256" key="3">
    <source>
        <dbReference type="PROSITE-ProRule" id="PRU00239"/>
    </source>
</evidence>
<dbReference type="GO" id="GO:0005737">
    <property type="term" value="C:cytoplasm"/>
    <property type="evidence" value="ECO:0007669"/>
    <property type="project" value="TreeGrafter"/>
</dbReference>
<accession>A0AAD7XHR7</accession>
<evidence type="ECO:0000256" key="1">
    <source>
        <dbReference type="ARBA" id="ARBA00007623"/>
    </source>
</evidence>
<feature type="compositionally biased region" description="Basic and acidic residues" evidence="5">
    <location>
        <begin position="330"/>
        <end position="351"/>
    </location>
</feature>
<dbReference type="InterPro" id="IPR022684">
    <property type="entry name" value="Calpain_cysteine_protease"/>
</dbReference>
<evidence type="ECO:0000313" key="7">
    <source>
        <dbReference type="EMBL" id="KAJ8601962.1"/>
    </source>
</evidence>
<reference evidence="7" key="1">
    <citation type="submission" date="2023-01" db="EMBL/GenBank/DDBJ databases">
        <title>Metagenome sequencing of chrysophaentin producing Chrysophaeum taylorii.</title>
        <authorList>
            <person name="Davison J."/>
            <person name="Bewley C."/>
        </authorList>
    </citation>
    <scope>NUCLEOTIDE SEQUENCE</scope>
    <source>
        <strain evidence="7">NIES-1699</strain>
    </source>
</reference>
<dbReference type="PANTHER" id="PTHR10183:SF382">
    <property type="entry name" value="CALPAIN-15"/>
    <property type="match status" value="1"/>
</dbReference>
<dbReference type="Gene3D" id="2.30.29.30">
    <property type="entry name" value="Pleckstrin-homology domain (PH domain)/Phosphotyrosine-binding domain (PTB)"/>
    <property type="match status" value="1"/>
</dbReference>
<dbReference type="InterPro" id="IPR036339">
    <property type="entry name" value="PUB-like_dom_sf"/>
</dbReference>
<feature type="compositionally biased region" description="Pro residues" evidence="5">
    <location>
        <begin position="1426"/>
        <end position="1438"/>
    </location>
</feature>
<comment type="caution">
    <text evidence="7">The sequence shown here is derived from an EMBL/GenBank/DDBJ whole genome shotgun (WGS) entry which is preliminary data.</text>
</comment>
<dbReference type="PROSITE" id="PS50203">
    <property type="entry name" value="CALPAIN_CAT"/>
    <property type="match status" value="1"/>
</dbReference>
<feature type="domain" description="Calpain catalytic" evidence="6">
    <location>
        <begin position="765"/>
        <end position="1151"/>
    </location>
</feature>
<dbReference type="SMART" id="SM00230">
    <property type="entry name" value="CysPc"/>
    <property type="match status" value="1"/>
</dbReference>
<evidence type="ECO:0000313" key="8">
    <source>
        <dbReference type="Proteomes" id="UP001230188"/>
    </source>
</evidence>
<dbReference type="SUPFAM" id="SSF143503">
    <property type="entry name" value="PUG domain-like"/>
    <property type="match status" value="1"/>
</dbReference>
<dbReference type="InterPro" id="IPR000169">
    <property type="entry name" value="Pept_cys_AS"/>
</dbReference>
<keyword evidence="3" id="KW-0378">Hydrolase</keyword>
<protein>
    <recommendedName>
        <fullName evidence="6">Calpain catalytic domain-containing protein</fullName>
    </recommendedName>
</protein>
<evidence type="ECO:0000256" key="5">
    <source>
        <dbReference type="SAM" id="MobiDB-lite"/>
    </source>
</evidence>
<dbReference type="Gene3D" id="3.90.70.10">
    <property type="entry name" value="Cysteine proteinases"/>
    <property type="match status" value="1"/>
</dbReference>
<dbReference type="InterPro" id="IPR011993">
    <property type="entry name" value="PH-like_dom_sf"/>
</dbReference>
<gene>
    <name evidence="7" type="ORF">CTAYLR_004457</name>
</gene>
<dbReference type="PROSITE" id="PS50330">
    <property type="entry name" value="UIM"/>
    <property type="match status" value="1"/>
</dbReference>
<dbReference type="InterPro" id="IPR038765">
    <property type="entry name" value="Papain-like_cys_pep_sf"/>
</dbReference>
<dbReference type="GO" id="GO:0006508">
    <property type="term" value="P:proteolysis"/>
    <property type="evidence" value="ECO:0007669"/>
    <property type="project" value="UniProtKB-KW"/>
</dbReference>
<dbReference type="EMBL" id="JAQMWT010000393">
    <property type="protein sequence ID" value="KAJ8601962.1"/>
    <property type="molecule type" value="Genomic_DNA"/>
</dbReference>
<keyword evidence="4" id="KW-0175">Coiled coil</keyword>
<dbReference type="PANTHER" id="PTHR10183">
    <property type="entry name" value="CALPAIN"/>
    <property type="match status" value="1"/>
</dbReference>
<feature type="coiled-coil region" evidence="4">
    <location>
        <begin position="452"/>
        <end position="479"/>
    </location>
</feature>
<dbReference type="InterPro" id="IPR003903">
    <property type="entry name" value="UIM_dom"/>
</dbReference>
<feature type="region of interest" description="Disordered" evidence="5">
    <location>
        <begin position="53"/>
        <end position="80"/>
    </location>
</feature>
<feature type="region of interest" description="Disordered" evidence="5">
    <location>
        <begin position="1424"/>
        <end position="1446"/>
    </location>
</feature>
<dbReference type="SMART" id="SM00726">
    <property type="entry name" value="UIM"/>
    <property type="match status" value="4"/>
</dbReference>
<name>A0AAD7XHR7_9STRA</name>
<feature type="region of interest" description="Disordered" evidence="5">
    <location>
        <begin position="708"/>
        <end position="733"/>
    </location>
</feature>
<evidence type="ECO:0000256" key="2">
    <source>
        <dbReference type="PIRSR" id="PIRSR622684-1"/>
    </source>
</evidence>
<dbReference type="PROSITE" id="PS00139">
    <property type="entry name" value="THIOL_PROTEASE_CYS"/>
    <property type="match status" value="1"/>
</dbReference>
<comment type="similarity">
    <text evidence="1">Belongs to the peptidase C2 family.</text>
</comment>
<dbReference type="CDD" id="cd09212">
    <property type="entry name" value="PUB"/>
    <property type="match status" value="1"/>
</dbReference>